<proteinExistence type="predicted"/>
<dbReference type="InterPro" id="IPR050832">
    <property type="entry name" value="Bact_Acetyltransf"/>
</dbReference>
<protein>
    <submittedName>
        <fullName evidence="5">GNAT family N-acetyltransferase</fullName>
    </submittedName>
</protein>
<reference evidence="6" key="1">
    <citation type="journal article" date="2019" name="Int. J. Syst. Evol. Microbiol.">
        <title>The Global Catalogue of Microorganisms (GCM) 10K type strain sequencing project: providing services to taxonomists for standard genome sequencing and annotation.</title>
        <authorList>
            <consortium name="The Broad Institute Genomics Platform"/>
            <consortium name="The Broad Institute Genome Sequencing Center for Infectious Disease"/>
            <person name="Wu L."/>
            <person name="Ma J."/>
        </authorList>
    </citation>
    <scope>NUCLEOTIDE SEQUENCE [LARGE SCALE GENOMIC DNA]</scope>
    <source>
        <strain evidence="6">JCM 18537</strain>
    </source>
</reference>
<name>A0ABP9A992_9MICO</name>
<keyword evidence="2" id="KW-0012">Acyltransferase</keyword>
<comment type="caution">
    <text evidence="5">The sequence shown here is derived from an EMBL/GenBank/DDBJ whole genome shotgun (WGS) entry which is preliminary data.</text>
</comment>
<evidence type="ECO:0000259" key="4">
    <source>
        <dbReference type="PROSITE" id="PS51186"/>
    </source>
</evidence>
<dbReference type="EMBL" id="BAABKO010000003">
    <property type="protein sequence ID" value="GAA4776510.1"/>
    <property type="molecule type" value="Genomic_DNA"/>
</dbReference>
<dbReference type="Pfam" id="PF00583">
    <property type="entry name" value="Acetyltransf_1"/>
    <property type="match status" value="1"/>
</dbReference>
<dbReference type="RefSeq" id="WP_345438983.1">
    <property type="nucleotide sequence ID" value="NZ_BAABKO010000003.1"/>
</dbReference>
<organism evidence="5 6">
    <name type="scientific">Microbacterium gilvum</name>
    <dbReference type="NCBI Taxonomy" id="1336204"/>
    <lineage>
        <taxon>Bacteria</taxon>
        <taxon>Bacillati</taxon>
        <taxon>Actinomycetota</taxon>
        <taxon>Actinomycetes</taxon>
        <taxon>Micrococcales</taxon>
        <taxon>Microbacteriaceae</taxon>
        <taxon>Microbacterium</taxon>
    </lineage>
</organism>
<keyword evidence="6" id="KW-1185">Reference proteome</keyword>
<evidence type="ECO:0000256" key="2">
    <source>
        <dbReference type="ARBA" id="ARBA00023315"/>
    </source>
</evidence>
<feature type="region of interest" description="Disordered" evidence="3">
    <location>
        <begin position="147"/>
        <end position="166"/>
    </location>
</feature>
<sequence>MAQIRRAGPRDAEGLAFVHIRTWRIAYAGLLPAETLARLSLPARTRRWERILREDANPTWVAVEGGRIVGFASSGRGRDAEPPADRELYALYLDPDHHGSGIADDLIDAAVGEAAASLWVLAGNERAIRFYGKHGFALDGAEKVEQAADGTPMHEQRMVRRGRVAD</sequence>
<dbReference type="PROSITE" id="PS51186">
    <property type="entry name" value="GNAT"/>
    <property type="match status" value="1"/>
</dbReference>
<dbReference type="InterPro" id="IPR016181">
    <property type="entry name" value="Acyl_CoA_acyltransferase"/>
</dbReference>
<evidence type="ECO:0000313" key="6">
    <source>
        <dbReference type="Proteomes" id="UP001501645"/>
    </source>
</evidence>
<dbReference type="Proteomes" id="UP001501645">
    <property type="component" value="Unassembled WGS sequence"/>
</dbReference>
<dbReference type="Gene3D" id="3.40.630.30">
    <property type="match status" value="1"/>
</dbReference>
<gene>
    <name evidence="5" type="ORF">GCM10023351_21490</name>
</gene>
<evidence type="ECO:0000313" key="5">
    <source>
        <dbReference type="EMBL" id="GAA4776510.1"/>
    </source>
</evidence>
<evidence type="ECO:0000256" key="3">
    <source>
        <dbReference type="SAM" id="MobiDB-lite"/>
    </source>
</evidence>
<dbReference type="SUPFAM" id="SSF55729">
    <property type="entry name" value="Acyl-CoA N-acyltransferases (Nat)"/>
    <property type="match status" value="1"/>
</dbReference>
<accession>A0ABP9A992</accession>
<evidence type="ECO:0000256" key="1">
    <source>
        <dbReference type="ARBA" id="ARBA00022679"/>
    </source>
</evidence>
<keyword evidence="1" id="KW-0808">Transferase</keyword>
<dbReference type="InterPro" id="IPR000182">
    <property type="entry name" value="GNAT_dom"/>
</dbReference>
<feature type="domain" description="N-acetyltransferase" evidence="4">
    <location>
        <begin position="2"/>
        <end position="163"/>
    </location>
</feature>
<dbReference type="PANTHER" id="PTHR43877">
    <property type="entry name" value="AMINOALKYLPHOSPHONATE N-ACETYLTRANSFERASE-RELATED-RELATED"/>
    <property type="match status" value="1"/>
</dbReference>
<dbReference type="CDD" id="cd04301">
    <property type="entry name" value="NAT_SF"/>
    <property type="match status" value="1"/>
</dbReference>